<sequence>MPTEPNQPNPAIGTANSEAGRKAPDSEHETPCPEVNTVFLARAMAHISSPSFIPPVPIEHLESILLFVAATTSGGEGPLIVRVATDEDCNESRPLCLLVKYPMVRSVGDVNHSWCGFEEFLAAGMASGLGESVAEASNNDLGSARPEGTSSWVRAQGVEEDPIVYGDEELSEEWWSMGQGRLLAMKKDKEVSSNGIGAPQGIWGDKMVSRILTWGG</sequence>
<accession>A0A292Q8V8</accession>
<evidence type="ECO:0000256" key="1">
    <source>
        <dbReference type="SAM" id="MobiDB-lite"/>
    </source>
</evidence>
<name>A0A292Q8V8_9PEZI</name>
<evidence type="ECO:0000313" key="2">
    <source>
        <dbReference type="EMBL" id="CUS15854.1"/>
    </source>
</evidence>
<reference evidence="2" key="1">
    <citation type="submission" date="2015-10" db="EMBL/GenBank/DDBJ databases">
        <authorList>
            <person name="Regsiter A."/>
            <person name="william w."/>
        </authorList>
    </citation>
    <scope>NUCLEOTIDE SEQUENCE</scope>
    <source>
        <strain evidence="2">Montdore</strain>
    </source>
</reference>
<dbReference type="EMBL" id="LN890943">
    <property type="protein sequence ID" value="CUS15854.1"/>
    <property type="molecule type" value="Genomic_DNA"/>
</dbReference>
<keyword evidence="3" id="KW-1185">Reference proteome</keyword>
<dbReference type="AlphaFoldDB" id="A0A292Q8V8"/>
<evidence type="ECO:0000313" key="3">
    <source>
        <dbReference type="Proteomes" id="UP001412239"/>
    </source>
</evidence>
<organism evidence="2 3">
    <name type="scientific">Tuber aestivum</name>
    <name type="common">summer truffle</name>
    <dbReference type="NCBI Taxonomy" id="59557"/>
    <lineage>
        <taxon>Eukaryota</taxon>
        <taxon>Fungi</taxon>
        <taxon>Dikarya</taxon>
        <taxon>Ascomycota</taxon>
        <taxon>Pezizomycotina</taxon>
        <taxon>Pezizomycetes</taxon>
        <taxon>Pezizales</taxon>
        <taxon>Tuberaceae</taxon>
        <taxon>Tuber</taxon>
    </lineage>
</organism>
<proteinExistence type="predicted"/>
<dbReference type="Proteomes" id="UP001412239">
    <property type="component" value="Unassembled WGS sequence"/>
</dbReference>
<feature type="region of interest" description="Disordered" evidence="1">
    <location>
        <begin position="1"/>
        <end position="32"/>
    </location>
</feature>
<feature type="compositionally biased region" description="Basic and acidic residues" evidence="1">
    <location>
        <begin position="19"/>
        <end position="31"/>
    </location>
</feature>
<protein>
    <submittedName>
        <fullName evidence="2">Uncharacterized protein</fullName>
    </submittedName>
</protein>
<gene>
    <name evidence="2" type="ORF">GSTUAT00000131001</name>
</gene>